<dbReference type="SUPFAM" id="SSF63829">
    <property type="entry name" value="Calcium-dependent phosphotriesterase"/>
    <property type="match status" value="1"/>
</dbReference>
<accession>A0A8J7J747</accession>
<evidence type="ECO:0000256" key="1">
    <source>
        <dbReference type="ARBA" id="ARBA00022801"/>
    </source>
</evidence>
<reference evidence="3" key="1">
    <citation type="submission" date="2020-12" db="EMBL/GenBank/DDBJ databases">
        <title>Sedimentitalea sp. nov., isolated from sand in Incheon.</title>
        <authorList>
            <person name="Kim W."/>
        </authorList>
    </citation>
    <scope>NUCLEOTIDE SEQUENCE</scope>
    <source>
        <strain evidence="3">CAU 1593</strain>
    </source>
</reference>
<dbReference type="Gene3D" id="2.120.10.30">
    <property type="entry name" value="TolB, C-terminal domain"/>
    <property type="match status" value="1"/>
</dbReference>
<dbReference type="PANTHER" id="PTHR47572:SF4">
    <property type="entry name" value="LACTONASE DRP35"/>
    <property type="match status" value="1"/>
</dbReference>
<evidence type="ECO:0000313" key="3">
    <source>
        <dbReference type="EMBL" id="MBJ6370358.1"/>
    </source>
</evidence>
<keyword evidence="4" id="KW-1185">Reference proteome</keyword>
<gene>
    <name evidence="3" type="ORF">JF290_02365</name>
</gene>
<dbReference type="Pfam" id="PF08450">
    <property type="entry name" value="SGL"/>
    <property type="match status" value="1"/>
</dbReference>
<dbReference type="InterPro" id="IPR013658">
    <property type="entry name" value="SGL"/>
</dbReference>
<keyword evidence="1" id="KW-0378">Hydrolase</keyword>
<evidence type="ECO:0000313" key="4">
    <source>
        <dbReference type="Proteomes" id="UP000619079"/>
    </source>
</evidence>
<dbReference type="InterPro" id="IPR051262">
    <property type="entry name" value="SMP-30/CGR1_Lactonase"/>
</dbReference>
<dbReference type="EMBL" id="JAELVR010000001">
    <property type="protein sequence ID" value="MBJ6370358.1"/>
    <property type="molecule type" value="Genomic_DNA"/>
</dbReference>
<dbReference type="PANTHER" id="PTHR47572">
    <property type="entry name" value="LIPOPROTEIN-RELATED"/>
    <property type="match status" value="1"/>
</dbReference>
<dbReference type="AlphaFoldDB" id="A0A8J7J747"/>
<organism evidence="3 4">
    <name type="scientific">Sedimentitalea arenosa</name>
    <dbReference type="NCBI Taxonomy" id="2798803"/>
    <lineage>
        <taxon>Bacteria</taxon>
        <taxon>Pseudomonadati</taxon>
        <taxon>Pseudomonadota</taxon>
        <taxon>Alphaproteobacteria</taxon>
        <taxon>Rhodobacterales</taxon>
        <taxon>Paracoccaceae</taxon>
        <taxon>Sedimentitalea</taxon>
    </lineage>
</organism>
<evidence type="ECO:0000259" key="2">
    <source>
        <dbReference type="Pfam" id="PF08450"/>
    </source>
</evidence>
<sequence length="324" mass="34819">MSGLRHVGHGLRRPESVLATASGDLFCSHAGHGVARICPDGRQFVLAPPTDIGGRPVQPNGIALRPDGSFLIANISDSGGLLELDADGVRLFHSCARGGASPPVNFVLIDELGKTWITVSSTYSPRSLAYNRQTANGFVAVIEGGTMRVVLEGLAYTNEIRADYENGWLYVAETMGQRISRVRLDEDGLHGAPELFAQMPRGAFVDGLEVDAEGGVLAACIISSELIRIDPDGGQHVVTGERIADWVDEVETAFDAGRMDRPHLDTSPTRRLRNLSSLAYTGPALDQIVCGNLLDDRLPVIAAPVPGRRPPHWTTQVPIWGEAF</sequence>
<proteinExistence type="predicted"/>
<name>A0A8J7J747_9RHOB</name>
<comment type="caution">
    <text evidence="3">The sequence shown here is derived from an EMBL/GenBank/DDBJ whole genome shotgun (WGS) entry which is preliminary data.</text>
</comment>
<feature type="domain" description="SMP-30/Gluconolactonase/LRE-like region" evidence="2">
    <location>
        <begin position="59"/>
        <end position="235"/>
    </location>
</feature>
<dbReference type="Proteomes" id="UP000619079">
    <property type="component" value="Unassembled WGS sequence"/>
</dbReference>
<protein>
    <submittedName>
        <fullName evidence="3">SMP-30/gluconolactonase/LRE family protein</fullName>
    </submittedName>
</protein>
<dbReference type="RefSeq" id="WP_199023119.1">
    <property type="nucleotide sequence ID" value="NZ_JAELVR010000001.1"/>
</dbReference>
<dbReference type="InterPro" id="IPR011042">
    <property type="entry name" value="6-blade_b-propeller_TolB-like"/>
</dbReference>
<dbReference type="GO" id="GO:0016787">
    <property type="term" value="F:hydrolase activity"/>
    <property type="evidence" value="ECO:0007669"/>
    <property type="project" value="UniProtKB-KW"/>
</dbReference>